<evidence type="ECO:0000313" key="5">
    <source>
        <dbReference type="EMBL" id="MVK35894.1"/>
    </source>
</evidence>
<dbReference type="AlphaFoldDB" id="A0A0E8GJ12"/>
<dbReference type="EMBL" id="LALJ01000024">
    <property type="protein sequence ID" value="KMR35998.1"/>
    <property type="molecule type" value="Genomic_DNA"/>
</dbReference>
<dbReference type="NCBIfam" id="TIGR01636">
    <property type="entry name" value="phage_rinA"/>
    <property type="match status" value="1"/>
</dbReference>
<dbReference type="InterPro" id="IPR006523">
    <property type="entry name" value="RinA"/>
</dbReference>
<dbReference type="Proteomes" id="UP000471199">
    <property type="component" value="Unassembled WGS sequence"/>
</dbReference>
<dbReference type="Gene3D" id="1.20.140.160">
    <property type="match status" value="1"/>
</dbReference>
<protein>
    <submittedName>
        <fullName evidence="3">Transcriptional regulator</fullName>
    </submittedName>
</protein>
<dbReference type="Proteomes" id="UP000032274">
    <property type="component" value="Unassembled WGS sequence"/>
</dbReference>
<dbReference type="RefSeq" id="WP_000528512.1">
    <property type="nucleotide sequence ID" value="NZ_AP018923.1"/>
</dbReference>
<dbReference type="EMBL" id="LFVP01000001">
    <property type="protein sequence ID" value="KSA81368.1"/>
    <property type="molecule type" value="Genomic_DNA"/>
</dbReference>
<evidence type="ECO:0000313" key="7">
    <source>
        <dbReference type="Proteomes" id="UP000032274"/>
    </source>
</evidence>
<reference evidence="3" key="1">
    <citation type="journal article" date="2015" name="J. Infect. Dis.">
        <title>Parallel Epidemics of Community-Associated Methicillin-Resistant Staphylococcus aureus USA300 Infection in North and South America.</title>
        <authorList>
            <person name="Planet P.J."/>
            <person name="Diaz L."/>
            <person name="Kolokotronis S.O."/>
            <person name="Narechania A."/>
            <person name="Reyes J."/>
            <person name="Xing G."/>
            <person name="Rincon S."/>
            <person name="Smith H."/>
            <person name="Panesso D."/>
            <person name="Ryan C."/>
            <person name="Smith D.P."/>
            <person name="Guzman M."/>
            <person name="Zurita J."/>
            <person name="Sebra R."/>
            <person name="Deikus G."/>
            <person name="Nolan R.L."/>
            <person name="Tenover F.C."/>
            <person name="Weinstock G.M."/>
            <person name="Robinson D.A."/>
            <person name="Arias C.A."/>
        </authorList>
    </citation>
    <scope>NUCLEOTIDE SEQUENCE</scope>
    <source>
        <strain evidence="2">CA15</strain>
        <strain evidence="3">M121</strain>
    </source>
</reference>
<comment type="caution">
    <text evidence="3">The sequence shown here is derived from an EMBL/GenBank/DDBJ whole genome shotgun (WGS) entry which is preliminary data.</text>
</comment>
<dbReference type="EMBL" id="WPXC01000033">
    <property type="protein sequence ID" value="MVM11587.1"/>
    <property type="molecule type" value="Genomic_DNA"/>
</dbReference>
<dbReference type="OMA" id="LKYWNRD"/>
<accession>A0A0D1I7P3</accession>
<evidence type="ECO:0000313" key="1">
    <source>
        <dbReference type="EMBL" id="KIT96031.1"/>
    </source>
</evidence>
<reference evidence="4" key="4">
    <citation type="journal article" date="2016" name="J. Infect. Dis.">
        <title>Comparative Genomics of Community-Associated Methicillin-Resistant Staphylococcus aureus Shows the Emergence of Clone ST8-USA300 in Geneva, Switzerland.</title>
        <authorList>
            <person name="Von Dach E."/>
            <person name="Diene S.M."/>
            <person name="Fankhauser C."/>
            <person name="Schrenzel J."/>
            <person name="Harbarth S."/>
            <person name="Francois P."/>
        </authorList>
    </citation>
    <scope>NUCLEOTIDE SEQUENCE</scope>
    <source>
        <strain evidence="4">MRSA_S26</strain>
    </source>
</reference>
<reference evidence="8 9" key="5">
    <citation type="submission" date="2019-11" db="EMBL/GenBank/DDBJ databases">
        <title>Implementation of targeted gown and glove precautions to prevent Staphylococcus aureus acquisition in community-based nursing homes.</title>
        <authorList>
            <person name="Stine O.C."/>
        </authorList>
    </citation>
    <scope>NUCLEOTIDE SEQUENCE [LARGE SCALE GENOMIC DNA]</scope>
    <source>
        <strain evidence="6 9">S_1081.LBCF.DN</strain>
        <strain evidence="5 8">S_2062.LAUP.DI</strain>
    </source>
</reference>
<dbReference type="Proteomes" id="UP000478867">
    <property type="component" value="Unassembled WGS sequence"/>
</dbReference>
<evidence type="ECO:0000313" key="4">
    <source>
        <dbReference type="EMBL" id="KSA81368.1"/>
    </source>
</evidence>
<evidence type="ECO:0000313" key="8">
    <source>
        <dbReference type="Proteomes" id="UP000471199"/>
    </source>
</evidence>
<dbReference type="EMBL" id="JXIG01000629">
    <property type="protein sequence ID" value="KIT96031.1"/>
    <property type="molecule type" value="Genomic_DNA"/>
</dbReference>
<accession>A0A0E8GJ12</accession>
<evidence type="ECO:0000313" key="6">
    <source>
        <dbReference type="EMBL" id="MVM11587.1"/>
    </source>
</evidence>
<evidence type="ECO:0000313" key="3">
    <source>
        <dbReference type="EMBL" id="KMR55341.1"/>
    </source>
</evidence>
<reference evidence="1 7" key="2">
    <citation type="submission" date="2015-01" db="EMBL/GenBank/DDBJ databases">
        <title>Characterization of Swiss Staphylococcus aureus strains involved in food poisoning.</title>
        <authorList>
            <person name="Crovadore J."/>
            <person name="Chablais R."/>
            <person name="Tonacini J."/>
            <person name="Schnyder B."/>
            <person name="Lefort F."/>
        </authorList>
    </citation>
    <scope>NUCLEOTIDE SEQUENCE [LARGE SCALE GENOMIC DNA]</scope>
    <source>
        <strain evidence="1 7">SA-120</strain>
    </source>
</reference>
<dbReference type="EMBL" id="LALQ01000090">
    <property type="protein sequence ID" value="KMR55341.1"/>
    <property type="molecule type" value="Genomic_DNA"/>
</dbReference>
<organism evidence="3">
    <name type="scientific">Staphylococcus aureus</name>
    <dbReference type="NCBI Taxonomy" id="1280"/>
    <lineage>
        <taxon>Bacteria</taxon>
        <taxon>Bacillati</taxon>
        <taxon>Bacillota</taxon>
        <taxon>Bacilli</taxon>
        <taxon>Bacillales</taxon>
        <taxon>Staphylococcaceae</taxon>
        <taxon>Staphylococcus</taxon>
    </lineage>
</organism>
<sequence length="145" mass="17159">MGNTIYDIKPGTFKYIESEIYNLNENKKEIKRLRLEILNPTKEQDSNIVYGPLQKGEPVRTTELMATRLLTNKMLRNLEEMVEAVESEYLKLPEDHKKVIRLKYWNKEKKLKMEQIGHECHMHRNTVTTIRKNFVKAVAYHAGIK</sequence>
<reference evidence="4" key="3">
    <citation type="submission" date="2015-06" db="EMBL/GenBank/DDBJ databases">
        <authorList>
            <person name="Diene S.M."/>
            <person name="Von Dach E."/>
            <person name="Fankhauser C."/>
            <person name="Schrenzel J."/>
            <person name="Harbarth S."/>
            <person name="Francois P."/>
        </authorList>
    </citation>
    <scope>NUCLEOTIDE SEQUENCE</scope>
    <source>
        <strain evidence="4">MRSA_S26</strain>
    </source>
</reference>
<dbReference type="Proteomes" id="UP000052129">
    <property type="component" value="Unassembled WGS sequence"/>
</dbReference>
<accession>A0A1E8X3R0</accession>
<gene>
    <name evidence="4" type="ORF">ACR79_00545</name>
    <name evidence="3" type="ORF">EP54_14265</name>
    <name evidence="2" type="ORF">EQ90_09825</name>
    <name evidence="5" type="ORF">GO814_12165</name>
    <name evidence="6" type="ORF">GO942_13045</name>
    <name evidence="1" type="ORF">QU38_14020</name>
</gene>
<evidence type="ECO:0000313" key="2">
    <source>
        <dbReference type="EMBL" id="KMR35998.1"/>
    </source>
</evidence>
<dbReference type="EMBL" id="WPTS01000037">
    <property type="protein sequence ID" value="MVK35894.1"/>
    <property type="molecule type" value="Genomic_DNA"/>
</dbReference>
<evidence type="ECO:0000313" key="9">
    <source>
        <dbReference type="Proteomes" id="UP000478867"/>
    </source>
</evidence>
<name>A0A0E8GJ12_STAAU</name>
<proteinExistence type="predicted"/>